<accession>A0ABR4P9E3</accession>
<sequence>MIDLLVALDLDWFIYKNFKAPKEVNLRDDDVDENSKEAKAWAKHRKQNAKAKLALVNNIAKRQRSVARTTDGNANTTLESLIANIMDESRVQDQTAMYRGKPRESKKDKGKGKTDGLKWYKGCNKNVQHSKANCWTLHPEKRSKDQKKKDPKDSKGKDKKEKKKDDSKDDSATALYSSTTPSTAYSSFEVSESNSPTGQITDRNSPTSQVTDRNDLTDLVTGRKYDVPTVYHANGERDI</sequence>
<evidence type="ECO:0000313" key="3">
    <source>
        <dbReference type="Proteomes" id="UP001629113"/>
    </source>
</evidence>
<organism evidence="2 3">
    <name type="scientific">Phlyctema vagabunda</name>
    <dbReference type="NCBI Taxonomy" id="108571"/>
    <lineage>
        <taxon>Eukaryota</taxon>
        <taxon>Fungi</taxon>
        <taxon>Dikarya</taxon>
        <taxon>Ascomycota</taxon>
        <taxon>Pezizomycotina</taxon>
        <taxon>Leotiomycetes</taxon>
        <taxon>Helotiales</taxon>
        <taxon>Dermateaceae</taxon>
        <taxon>Phlyctema</taxon>
    </lineage>
</organism>
<reference evidence="2 3" key="1">
    <citation type="submission" date="2024-06" db="EMBL/GenBank/DDBJ databases">
        <title>Complete genome of Phlyctema vagabunda strain 19-DSS-EL-015.</title>
        <authorList>
            <person name="Fiorenzani C."/>
        </authorList>
    </citation>
    <scope>NUCLEOTIDE SEQUENCE [LARGE SCALE GENOMIC DNA]</scope>
    <source>
        <strain evidence="2 3">19-DSS-EL-015</strain>
    </source>
</reference>
<feature type="compositionally biased region" description="Basic and acidic residues" evidence="1">
    <location>
        <begin position="101"/>
        <end position="118"/>
    </location>
</feature>
<keyword evidence="3" id="KW-1185">Reference proteome</keyword>
<evidence type="ECO:0000256" key="1">
    <source>
        <dbReference type="SAM" id="MobiDB-lite"/>
    </source>
</evidence>
<dbReference type="Proteomes" id="UP001629113">
    <property type="component" value="Unassembled WGS sequence"/>
</dbReference>
<feature type="compositionally biased region" description="Low complexity" evidence="1">
    <location>
        <begin position="172"/>
        <end position="187"/>
    </location>
</feature>
<protein>
    <submittedName>
        <fullName evidence="2">Uncharacterized protein</fullName>
    </submittedName>
</protein>
<feature type="region of interest" description="Disordered" evidence="1">
    <location>
        <begin position="134"/>
        <end position="239"/>
    </location>
</feature>
<dbReference type="EMBL" id="JBFCZG010000007">
    <property type="protein sequence ID" value="KAL3419938.1"/>
    <property type="molecule type" value="Genomic_DNA"/>
</dbReference>
<feature type="region of interest" description="Disordered" evidence="1">
    <location>
        <begin position="94"/>
        <end position="120"/>
    </location>
</feature>
<feature type="compositionally biased region" description="Basic and acidic residues" evidence="1">
    <location>
        <begin position="212"/>
        <end position="226"/>
    </location>
</feature>
<comment type="caution">
    <text evidence="2">The sequence shown here is derived from an EMBL/GenBank/DDBJ whole genome shotgun (WGS) entry which is preliminary data.</text>
</comment>
<name>A0ABR4P9E3_9HELO</name>
<gene>
    <name evidence="2" type="ORF">PVAG01_08437</name>
</gene>
<feature type="compositionally biased region" description="Polar residues" evidence="1">
    <location>
        <begin position="188"/>
        <end position="211"/>
    </location>
</feature>
<evidence type="ECO:0000313" key="2">
    <source>
        <dbReference type="EMBL" id="KAL3419938.1"/>
    </source>
</evidence>
<feature type="compositionally biased region" description="Basic and acidic residues" evidence="1">
    <location>
        <begin position="138"/>
        <end position="171"/>
    </location>
</feature>
<proteinExistence type="predicted"/>